<keyword evidence="3" id="KW-0998">Cell outer membrane</keyword>
<protein>
    <submittedName>
        <fullName evidence="8">Uncharacterized protein</fullName>
    </submittedName>
</protein>
<evidence type="ECO:0000256" key="2">
    <source>
        <dbReference type="ARBA" id="ARBA00023136"/>
    </source>
</evidence>
<evidence type="ECO:0000259" key="7">
    <source>
        <dbReference type="Pfam" id="PF07715"/>
    </source>
</evidence>
<proteinExistence type="inferred from homology"/>
<feature type="domain" description="TonB-dependent receptor plug" evidence="7">
    <location>
        <begin position="128"/>
        <end position="222"/>
    </location>
</feature>
<feature type="domain" description="TonB-dependent receptor-like beta-barrel" evidence="6">
    <location>
        <begin position="394"/>
        <end position="910"/>
    </location>
</feature>
<dbReference type="InterPro" id="IPR037066">
    <property type="entry name" value="Plug_dom_sf"/>
</dbReference>
<evidence type="ECO:0000313" key="9">
    <source>
        <dbReference type="Proteomes" id="UP000197277"/>
    </source>
</evidence>
<keyword evidence="9" id="KW-1185">Reference proteome</keyword>
<dbReference type="Pfam" id="PF00593">
    <property type="entry name" value="TonB_dep_Rec_b-barrel"/>
    <property type="match status" value="1"/>
</dbReference>
<comment type="similarity">
    <text evidence="4">Belongs to the TonB-dependent receptor family.</text>
</comment>
<keyword evidence="5" id="KW-0732">Signal</keyword>
<evidence type="ECO:0000256" key="1">
    <source>
        <dbReference type="ARBA" id="ARBA00004442"/>
    </source>
</evidence>
<dbReference type="InterPro" id="IPR000531">
    <property type="entry name" value="Beta-barrel_TonB"/>
</dbReference>
<accession>A0A246FQG6</accession>
<dbReference type="AlphaFoldDB" id="A0A246FQG6"/>
<feature type="signal peptide" evidence="5">
    <location>
        <begin position="1"/>
        <end position="19"/>
    </location>
</feature>
<keyword evidence="2 4" id="KW-0472">Membrane</keyword>
<feature type="chain" id="PRO_5012602817" evidence="5">
    <location>
        <begin position="20"/>
        <end position="954"/>
    </location>
</feature>
<dbReference type="GO" id="GO:0009279">
    <property type="term" value="C:cell outer membrane"/>
    <property type="evidence" value="ECO:0007669"/>
    <property type="project" value="UniProtKB-SubCell"/>
</dbReference>
<dbReference type="SUPFAM" id="SSF56935">
    <property type="entry name" value="Porins"/>
    <property type="match status" value="1"/>
</dbReference>
<evidence type="ECO:0000256" key="3">
    <source>
        <dbReference type="ARBA" id="ARBA00023237"/>
    </source>
</evidence>
<dbReference type="RefSeq" id="WP_088462602.1">
    <property type="nucleotide sequence ID" value="NZ_NIRR01000001.1"/>
</dbReference>
<dbReference type="PANTHER" id="PTHR40980">
    <property type="entry name" value="PLUG DOMAIN-CONTAINING PROTEIN"/>
    <property type="match status" value="1"/>
</dbReference>
<evidence type="ECO:0000256" key="4">
    <source>
        <dbReference type="RuleBase" id="RU003357"/>
    </source>
</evidence>
<dbReference type="EMBL" id="NIRR01000001">
    <property type="protein sequence ID" value="OWP64991.1"/>
    <property type="molecule type" value="Genomic_DNA"/>
</dbReference>
<reference evidence="8 9" key="1">
    <citation type="submission" date="2017-06" db="EMBL/GenBank/DDBJ databases">
        <title>Hymenobacter amundsenii sp. nov. isolated from regoliths in Antarctica.</title>
        <authorList>
            <person name="Sedlacek I."/>
            <person name="Kralova S."/>
            <person name="Pantucek R."/>
            <person name="Svec P."/>
            <person name="Holochova P."/>
            <person name="Stankova E."/>
            <person name="Vrbovska V."/>
            <person name="Busse H.-J."/>
        </authorList>
    </citation>
    <scope>NUCLEOTIDE SEQUENCE [LARGE SCALE GENOMIC DNA]</scope>
    <source>
        <strain evidence="8 9">CCM 8682</strain>
    </source>
</reference>
<dbReference type="InterPro" id="IPR008969">
    <property type="entry name" value="CarboxyPept-like_regulatory"/>
</dbReference>
<dbReference type="OrthoDB" id="9768470at2"/>
<name>A0A246FQG6_9BACT</name>
<dbReference type="Gene3D" id="2.170.130.10">
    <property type="entry name" value="TonB-dependent receptor, plug domain"/>
    <property type="match status" value="1"/>
</dbReference>
<evidence type="ECO:0000259" key="6">
    <source>
        <dbReference type="Pfam" id="PF00593"/>
    </source>
</evidence>
<comment type="subcellular location">
    <subcellularLocation>
        <location evidence="1 4">Cell outer membrane</location>
    </subcellularLocation>
</comment>
<comment type="caution">
    <text evidence="8">The sequence shown here is derived from an EMBL/GenBank/DDBJ whole genome shotgun (WGS) entry which is preliminary data.</text>
</comment>
<dbReference type="Pfam" id="PF07715">
    <property type="entry name" value="Plug"/>
    <property type="match status" value="1"/>
</dbReference>
<dbReference type="Gene3D" id="2.60.40.1120">
    <property type="entry name" value="Carboxypeptidase-like, regulatory domain"/>
    <property type="match status" value="1"/>
</dbReference>
<dbReference type="Gene3D" id="2.40.170.20">
    <property type="entry name" value="TonB-dependent receptor, beta-barrel domain"/>
    <property type="match status" value="1"/>
</dbReference>
<organism evidence="8 9">
    <name type="scientific">Hymenobacter amundsenii</name>
    <dbReference type="NCBI Taxonomy" id="2006685"/>
    <lineage>
        <taxon>Bacteria</taxon>
        <taxon>Pseudomonadati</taxon>
        <taxon>Bacteroidota</taxon>
        <taxon>Cytophagia</taxon>
        <taxon>Cytophagales</taxon>
        <taxon>Hymenobacteraceae</taxon>
        <taxon>Hymenobacter</taxon>
    </lineage>
</organism>
<gene>
    <name evidence="8" type="ORF">CDA63_01130</name>
</gene>
<dbReference type="InterPro" id="IPR012910">
    <property type="entry name" value="Plug_dom"/>
</dbReference>
<dbReference type="SUPFAM" id="SSF49464">
    <property type="entry name" value="Carboxypeptidase regulatory domain-like"/>
    <property type="match status" value="1"/>
</dbReference>
<dbReference type="Pfam" id="PF13715">
    <property type="entry name" value="CarbopepD_reg_2"/>
    <property type="match status" value="1"/>
</dbReference>
<sequence length="954" mass="106814">MRRSFLLFFFLIISQLTWAQQGTLRGKITDKKTGEGAIGATVILTGTTQAAPVDIDGTYSLTATPGTYTVSVQSIGYKPLTLPGIVIREGQPTTLNGTLEESSQSLGEVVVTGQKQTGTEVAMLQDLKKSEVVVSGMSSEQIVKSLDRDAAEVMKRIPGVTIQNNSFVVIRGLAERYNTVLLNEALTPSAEVDTRSFSFDILPSSVIDRVLIFKSGAPELPGEFGGGIVEVFTKNSVLENSTSLSLTGGYRGGTTFQNNYQSTNHSATDWLGFDSGDRALPNALPGFGGAADLNNLPDGQLRQVGSQLRNEWKPGLGTARPDTRLSLGLTRKFALGNFDLSNVTSVSYSNTLQQYDIRRSRYQAFDTLNQSAPLLTDYNDQRALSAVRLGVIHNWQARLNDYNRLEFRNFLNQYGTDEVVHRTGPSYEQGGPGQGQDFDNYSLHYQSRTIYSGQLQGTHEIGRLLGLGDSPRNTFTWAGGYNYVFRDEPDYRRFRTQRSQEADPATTPFEVIVPVTGSQLDASHYFSTLTENTYMGRGQWEHRLAGRDTTKANEYKLRAGFYTEYKERDYASRYFSFVRTADTRRDLRRLPIETIFSPENINNQDGFRLDEGTQANDRYSANNLLAAGYLSAVLPISDKFSVSGGLRMEYNRRRLVSGDTATAPYEEKRTFALPSFNATYNFNLRSLLRLASSVSVNRPEFRELAQYQYYDFANSYFLEGNPNLKTAKIYNADLRYEFYPTRSEMLSIGVFYKYFQDAIEQTTTSTGGLNLYLSYQNAQSAYDMGLEVEARKSLAELTGSRIVDRLSLVANASLIRSRVQLEDNERNRDFAISDRPLQGQSPYVVNLGLFYQDADHGWQASAQYNVIGPRIMFVGDRGTNFSVIELPRNVIDLSVTKSLGEHLQIKAGVQDALNQLVRQYYDFNGNNKIDSFETGAFARYKRGQYSTLGLTWQF</sequence>
<dbReference type="InterPro" id="IPR036942">
    <property type="entry name" value="Beta-barrel_TonB_sf"/>
</dbReference>
<evidence type="ECO:0000313" key="8">
    <source>
        <dbReference type="EMBL" id="OWP64991.1"/>
    </source>
</evidence>
<dbReference type="PANTHER" id="PTHR40980:SF4">
    <property type="entry name" value="TONB-DEPENDENT RECEPTOR-LIKE BETA-BARREL DOMAIN-CONTAINING PROTEIN"/>
    <property type="match status" value="1"/>
</dbReference>
<dbReference type="Proteomes" id="UP000197277">
    <property type="component" value="Unassembled WGS sequence"/>
</dbReference>
<evidence type="ECO:0000256" key="5">
    <source>
        <dbReference type="SAM" id="SignalP"/>
    </source>
</evidence>
<keyword evidence="4" id="KW-0798">TonB box</keyword>